<reference evidence="1 2" key="1">
    <citation type="submission" date="2018-06" db="EMBL/GenBank/DDBJ databases">
        <title>The Genome of Cuscuta australis (Dodder) Provides Insight into the Evolution of Plant Parasitism.</title>
        <authorList>
            <person name="Liu H."/>
        </authorList>
    </citation>
    <scope>NUCLEOTIDE SEQUENCE [LARGE SCALE GENOMIC DNA]</scope>
    <source>
        <strain evidence="2">cv. Yunnan</strain>
        <tissue evidence="1">Vines</tissue>
    </source>
</reference>
<proteinExistence type="predicted"/>
<keyword evidence="2" id="KW-1185">Reference proteome</keyword>
<dbReference type="AlphaFoldDB" id="A0A328DWN9"/>
<dbReference type="Proteomes" id="UP000249390">
    <property type="component" value="Unassembled WGS sequence"/>
</dbReference>
<protein>
    <submittedName>
        <fullName evidence="1">Uncharacterized protein</fullName>
    </submittedName>
</protein>
<gene>
    <name evidence="1" type="ORF">DM860_001109</name>
</gene>
<evidence type="ECO:0000313" key="2">
    <source>
        <dbReference type="Proteomes" id="UP000249390"/>
    </source>
</evidence>
<dbReference type="EMBL" id="NQVE01000097">
    <property type="protein sequence ID" value="RAL48789.1"/>
    <property type="molecule type" value="Genomic_DNA"/>
</dbReference>
<sequence length="62" mass="7085">MRDQIKDYISALMMWLRSIGHWMVVGVRSTSGARSWLAMSHFFEARRRAEQFGTPALGSSLP</sequence>
<accession>A0A328DWN9</accession>
<organism evidence="1 2">
    <name type="scientific">Cuscuta australis</name>
    <dbReference type="NCBI Taxonomy" id="267555"/>
    <lineage>
        <taxon>Eukaryota</taxon>
        <taxon>Viridiplantae</taxon>
        <taxon>Streptophyta</taxon>
        <taxon>Embryophyta</taxon>
        <taxon>Tracheophyta</taxon>
        <taxon>Spermatophyta</taxon>
        <taxon>Magnoliopsida</taxon>
        <taxon>eudicotyledons</taxon>
        <taxon>Gunneridae</taxon>
        <taxon>Pentapetalae</taxon>
        <taxon>asterids</taxon>
        <taxon>lamiids</taxon>
        <taxon>Solanales</taxon>
        <taxon>Convolvulaceae</taxon>
        <taxon>Cuscuteae</taxon>
        <taxon>Cuscuta</taxon>
        <taxon>Cuscuta subgen. Grammica</taxon>
        <taxon>Cuscuta sect. Cleistogrammica</taxon>
    </lineage>
</organism>
<evidence type="ECO:0000313" key="1">
    <source>
        <dbReference type="EMBL" id="RAL48789.1"/>
    </source>
</evidence>
<comment type="caution">
    <text evidence="1">The sequence shown here is derived from an EMBL/GenBank/DDBJ whole genome shotgun (WGS) entry which is preliminary data.</text>
</comment>
<name>A0A328DWN9_9ASTE</name>